<dbReference type="EMBL" id="JAJGMW010000012">
    <property type="protein sequence ID" value="MCC4213123.1"/>
    <property type="molecule type" value="Genomic_DNA"/>
</dbReference>
<evidence type="ECO:0008006" key="3">
    <source>
        <dbReference type="Google" id="ProtNLM"/>
    </source>
</evidence>
<evidence type="ECO:0000313" key="2">
    <source>
        <dbReference type="Proteomes" id="UP001197770"/>
    </source>
</evidence>
<accession>A0ABS8GTM1</accession>
<reference evidence="1 2" key="1">
    <citation type="submission" date="2021-11" db="EMBL/GenBank/DDBJ databases">
        <title>Seasonal and diel survey of microbial diversity of the Tyrrhenian coast.</title>
        <authorList>
            <person name="Gattoni G."/>
            <person name="Corral P."/>
        </authorList>
    </citation>
    <scope>NUCLEOTIDE SEQUENCE [LARGE SCALE GENOMIC DNA]</scope>
    <source>
        <strain evidence="1 2">Mr9</strain>
    </source>
</reference>
<evidence type="ECO:0000313" key="1">
    <source>
        <dbReference type="EMBL" id="MCC4213123.1"/>
    </source>
</evidence>
<name>A0ABS8GTM1_9FLAO</name>
<comment type="caution">
    <text evidence="1">The sequence shown here is derived from an EMBL/GenBank/DDBJ whole genome shotgun (WGS) entry which is preliminary data.</text>
</comment>
<gene>
    <name evidence="1" type="ORF">LLW17_10370</name>
</gene>
<protein>
    <recommendedName>
        <fullName evidence="3">Adenylosuccinate lyase</fullName>
    </recommendedName>
</protein>
<keyword evidence="2" id="KW-1185">Reference proteome</keyword>
<dbReference type="Proteomes" id="UP001197770">
    <property type="component" value="Unassembled WGS sequence"/>
</dbReference>
<dbReference type="RefSeq" id="WP_228230190.1">
    <property type="nucleotide sequence ID" value="NZ_JAJGMW010000012.1"/>
</dbReference>
<sequence>MTEAVWTAKILKISSSLADRRAMGYELLKFPDGVIYCLHFIFEATNKERVTKSAFALDQAVRSDLDILKPHKTRFFKALCVIETDPVKRIFAKTLELISFSFLKGSFPLHKPEQELMVSTCFDWLIAPEKVAVKVFAMQCLYNLRNAQNWIIPELTAQLEQHFSEAGPAFQSRARHILKKLKN</sequence>
<organism evidence="1 2">
    <name type="scientific">Leeuwenhoekiella parthenopeia</name>
    <dbReference type="NCBI Taxonomy" id="2890320"/>
    <lineage>
        <taxon>Bacteria</taxon>
        <taxon>Pseudomonadati</taxon>
        <taxon>Bacteroidota</taxon>
        <taxon>Flavobacteriia</taxon>
        <taxon>Flavobacteriales</taxon>
        <taxon>Flavobacteriaceae</taxon>
        <taxon>Leeuwenhoekiella</taxon>
    </lineage>
</organism>
<proteinExistence type="predicted"/>